<keyword evidence="2" id="KW-1185">Reference proteome</keyword>
<name>A0A9P4IL42_9PEZI</name>
<comment type="caution">
    <text evidence="1">The sequence shown here is derived from an EMBL/GenBank/DDBJ whole genome shotgun (WGS) entry which is preliminary data.</text>
</comment>
<accession>A0A9P4IL42</accession>
<proteinExistence type="predicted"/>
<dbReference type="EMBL" id="ML978125">
    <property type="protein sequence ID" value="KAF2100141.1"/>
    <property type="molecule type" value="Genomic_DNA"/>
</dbReference>
<reference evidence="1" key="1">
    <citation type="journal article" date="2020" name="Stud. Mycol.">
        <title>101 Dothideomycetes genomes: a test case for predicting lifestyles and emergence of pathogens.</title>
        <authorList>
            <person name="Haridas S."/>
            <person name="Albert R."/>
            <person name="Binder M."/>
            <person name="Bloem J."/>
            <person name="Labutti K."/>
            <person name="Salamov A."/>
            <person name="Andreopoulos B."/>
            <person name="Baker S."/>
            <person name="Barry K."/>
            <person name="Bills G."/>
            <person name="Bluhm B."/>
            <person name="Cannon C."/>
            <person name="Castanera R."/>
            <person name="Culley D."/>
            <person name="Daum C."/>
            <person name="Ezra D."/>
            <person name="Gonzalez J."/>
            <person name="Henrissat B."/>
            <person name="Kuo A."/>
            <person name="Liang C."/>
            <person name="Lipzen A."/>
            <person name="Lutzoni F."/>
            <person name="Magnuson J."/>
            <person name="Mondo S."/>
            <person name="Nolan M."/>
            <person name="Ohm R."/>
            <person name="Pangilinan J."/>
            <person name="Park H.-J."/>
            <person name="Ramirez L."/>
            <person name="Alfaro M."/>
            <person name="Sun H."/>
            <person name="Tritt A."/>
            <person name="Yoshinaga Y."/>
            <person name="Zwiers L.-H."/>
            <person name="Turgeon B."/>
            <person name="Goodwin S."/>
            <person name="Spatafora J."/>
            <person name="Crous P."/>
            <person name="Grigoriev I."/>
        </authorList>
    </citation>
    <scope>NUCLEOTIDE SEQUENCE</scope>
    <source>
        <strain evidence="1">CBS 133067</strain>
    </source>
</reference>
<gene>
    <name evidence="1" type="ORF">NA57DRAFT_75641</name>
</gene>
<organism evidence="1 2">
    <name type="scientific">Rhizodiscina lignyota</name>
    <dbReference type="NCBI Taxonomy" id="1504668"/>
    <lineage>
        <taxon>Eukaryota</taxon>
        <taxon>Fungi</taxon>
        <taxon>Dikarya</taxon>
        <taxon>Ascomycota</taxon>
        <taxon>Pezizomycotina</taxon>
        <taxon>Dothideomycetes</taxon>
        <taxon>Pleosporomycetidae</taxon>
        <taxon>Aulographales</taxon>
        <taxon>Rhizodiscinaceae</taxon>
        <taxon>Rhizodiscina</taxon>
    </lineage>
</organism>
<protein>
    <submittedName>
        <fullName evidence="1">Uncharacterized protein</fullName>
    </submittedName>
</protein>
<evidence type="ECO:0000313" key="2">
    <source>
        <dbReference type="Proteomes" id="UP000799772"/>
    </source>
</evidence>
<dbReference type="AlphaFoldDB" id="A0A9P4IL42"/>
<evidence type="ECO:0000313" key="1">
    <source>
        <dbReference type="EMBL" id="KAF2100141.1"/>
    </source>
</evidence>
<sequence>MWPTPPASSPASVLTKKDNVGARQLATIIYDYDSPQPWYDEVTVIGVPEEKRDHITPSVKLAERNDVAIICDYNKDPPVCNKVRITGIHKQRDLAPLPKIDPAIELEEQEDNIEARQVFSVECDESKNPPVCDEVGVIVSPRKREAHKNVEMMKREVEKINPSEIASFLTNLIYTKVCGHASQAICDALIALSGRPVH</sequence>
<dbReference type="Proteomes" id="UP000799772">
    <property type="component" value="Unassembled WGS sequence"/>
</dbReference>